<protein>
    <submittedName>
        <fullName evidence="6">Uncharacterized protein</fullName>
    </submittedName>
</protein>
<comment type="subcellular location">
    <subcellularLocation>
        <location evidence="1">Membrane</location>
        <topology evidence="1">Multi-pass membrane protein</topology>
    </subcellularLocation>
</comment>
<feature type="transmembrane region" description="Helical" evidence="5">
    <location>
        <begin position="71"/>
        <end position="97"/>
    </location>
</feature>
<keyword evidence="3 5" id="KW-1133">Transmembrane helix</keyword>
<dbReference type="EMBL" id="BNCP01000004">
    <property type="protein sequence ID" value="GIL72306.1"/>
    <property type="molecule type" value="Genomic_DNA"/>
</dbReference>
<feature type="transmembrane region" description="Helical" evidence="5">
    <location>
        <begin position="188"/>
        <end position="207"/>
    </location>
</feature>
<feature type="non-terminal residue" evidence="6">
    <location>
        <position position="248"/>
    </location>
</feature>
<comment type="caution">
    <text evidence="6">The sequence shown here is derived from an EMBL/GenBank/DDBJ whole genome shotgun (WGS) entry which is preliminary data.</text>
</comment>
<proteinExistence type="predicted"/>
<reference evidence="6" key="1">
    <citation type="journal article" date="2021" name="Proc. Natl. Acad. Sci. U.S.A.">
        <title>Three genomes in the algal genus Volvox reveal the fate of a haploid sex-determining region after a transition to homothallism.</title>
        <authorList>
            <person name="Yamamoto K."/>
            <person name="Hamaji T."/>
            <person name="Kawai-Toyooka H."/>
            <person name="Matsuzaki R."/>
            <person name="Takahashi F."/>
            <person name="Nishimura Y."/>
            <person name="Kawachi M."/>
            <person name="Noguchi H."/>
            <person name="Minakuchi Y."/>
            <person name="Umen J.G."/>
            <person name="Toyoda A."/>
            <person name="Nozaki H."/>
        </authorList>
    </citation>
    <scope>NUCLEOTIDE SEQUENCE</scope>
    <source>
        <strain evidence="6">NIES-3786</strain>
    </source>
</reference>
<evidence type="ECO:0000256" key="5">
    <source>
        <dbReference type="SAM" id="Phobius"/>
    </source>
</evidence>
<dbReference type="Proteomes" id="UP000747110">
    <property type="component" value="Unassembled WGS sequence"/>
</dbReference>
<organism evidence="6 7">
    <name type="scientific">Volvox reticuliferus</name>
    <dbReference type="NCBI Taxonomy" id="1737510"/>
    <lineage>
        <taxon>Eukaryota</taxon>
        <taxon>Viridiplantae</taxon>
        <taxon>Chlorophyta</taxon>
        <taxon>core chlorophytes</taxon>
        <taxon>Chlorophyceae</taxon>
        <taxon>CS clade</taxon>
        <taxon>Chlamydomonadales</taxon>
        <taxon>Volvocaceae</taxon>
        <taxon>Volvox</taxon>
    </lineage>
</organism>
<accession>A0A8J4BYV5</accession>
<feature type="transmembrane region" description="Helical" evidence="5">
    <location>
        <begin position="219"/>
        <end position="239"/>
    </location>
</feature>
<evidence type="ECO:0000313" key="6">
    <source>
        <dbReference type="EMBL" id="GIL72306.1"/>
    </source>
</evidence>
<evidence type="ECO:0000313" key="7">
    <source>
        <dbReference type="Proteomes" id="UP000747110"/>
    </source>
</evidence>
<feature type="transmembrane region" description="Helical" evidence="5">
    <location>
        <begin position="144"/>
        <end position="160"/>
    </location>
</feature>
<keyword evidence="4 5" id="KW-0472">Membrane</keyword>
<dbReference type="Pfam" id="PF03006">
    <property type="entry name" value="HlyIII"/>
    <property type="match status" value="1"/>
</dbReference>
<evidence type="ECO:0000256" key="1">
    <source>
        <dbReference type="ARBA" id="ARBA00004141"/>
    </source>
</evidence>
<evidence type="ECO:0000256" key="4">
    <source>
        <dbReference type="ARBA" id="ARBA00023136"/>
    </source>
</evidence>
<dbReference type="AlphaFoldDB" id="A0A8J4BYV5"/>
<evidence type="ECO:0000256" key="2">
    <source>
        <dbReference type="ARBA" id="ARBA00022692"/>
    </source>
</evidence>
<feature type="transmembrane region" description="Helical" evidence="5">
    <location>
        <begin position="118"/>
        <end position="138"/>
    </location>
</feature>
<dbReference type="GO" id="GO:0016020">
    <property type="term" value="C:membrane"/>
    <property type="evidence" value="ECO:0007669"/>
    <property type="project" value="UniProtKB-SubCell"/>
</dbReference>
<dbReference type="OrthoDB" id="530204at2759"/>
<dbReference type="InterPro" id="IPR004254">
    <property type="entry name" value="AdipoR/HlyIII-related"/>
</dbReference>
<dbReference type="GO" id="GO:0009744">
    <property type="term" value="P:response to sucrose"/>
    <property type="evidence" value="ECO:0007669"/>
    <property type="project" value="UniProtKB-ARBA"/>
</dbReference>
<name>A0A8J4BYV5_9CHLO</name>
<evidence type="ECO:0000256" key="3">
    <source>
        <dbReference type="ARBA" id="ARBA00022989"/>
    </source>
</evidence>
<keyword evidence="2 5" id="KW-0812">Transmembrane</keyword>
<feature type="transmembrane region" description="Helical" evidence="5">
    <location>
        <begin position="167"/>
        <end position="182"/>
    </location>
</feature>
<keyword evidence="7" id="KW-1185">Reference proteome</keyword>
<sequence>LFKVMTIEESSGPLLGTGGTFTEQASHTGMKFRPAGAPAGAWHHTPWYICTFYDPYERINVWSHGLPTLSFVILGALAKAGVVPGGFALSLFCFCAAMTHGSSALTHVWPDDHVLEKIDHLCIPFLIIGVPATAVMALRPTGPYHVMIAMAVVATAAAFLRPLHRTLAFVASGAVLLGYYFWIVDWNIVAQVVLQVAGAVFFVRNGGHSRPMGLQDHHLLHYCVTAACILHVVYITRAAQSLDNVKLG</sequence>
<gene>
    <name evidence="6" type="ORF">Vretifemale_2675</name>
</gene>